<dbReference type="InterPro" id="IPR018391">
    <property type="entry name" value="PQQ_b-propeller_rpt"/>
</dbReference>
<dbReference type="SUPFAM" id="SSF50969">
    <property type="entry name" value="YVTN repeat-like/Quinoprotein amine dehydrogenase"/>
    <property type="match status" value="1"/>
</dbReference>
<reference evidence="3" key="1">
    <citation type="submission" date="2023-03" db="EMBL/GenBank/DDBJ databases">
        <title>Selenobaculum gbiensis gen. nov. sp. nov., a new bacterium isolated from the gut microbiota of IBD patient.</title>
        <authorList>
            <person name="Yeo S."/>
            <person name="Park H."/>
            <person name="Huh C.S."/>
        </authorList>
    </citation>
    <scope>NUCLEOTIDE SEQUENCE</scope>
    <source>
        <strain evidence="3">ICN-92133</strain>
    </source>
</reference>
<feature type="domain" description="Pyrrolo-quinoline quinone repeat" evidence="2">
    <location>
        <begin position="82"/>
        <end position="155"/>
    </location>
</feature>
<gene>
    <name evidence="3" type="ORF">P3F81_07790</name>
</gene>
<evidence type="ECO:0000313" key="4">
    <source>
        <dbReference type="Proteomes" id="UP001243623"/>
    </source>
</evidence>
<keyword evidence="1" id="KW-0472">Membrane</keyword>
<dbReference type="PANTHER" id="PTHR34512:SF30">
    <property type="entry name" value="OUTER MEMBRANE PROTEIN ASSEMBLY FACTOR BAMB"/>
    <property type="match status" value="1"/>
</dbReference>
<keyword evidence="1" id="KW-0812">Transmembrane</keyword>
<accession>A0A9Y2AH30</accession>
<proteinExistence type="predicted"/>
<sequence length="480" mass="53646">MNNLKKWRNVFIIGLFVFTFIMIGMHLYFENLHKIFSSDEKTLSMQDRWEHKCESVVDIDLGEVEIRGFNHMGSIKAHMEFSTDEKRLAIGTDSGEILLLQTEDGKILWRKQVGIGKITALTFSPDGKYVYVGETSPEGRIVCLDSKSGQAIWDYKTVEDIGVDLKHSSLPGTVKIICDQEKNVYFLSKRYENDKKGKIVYRAKIFCFGEQGDKKWAMPNASTLDAWVDWISVDEKMNTLVFGTANVSGIQYEFADSLYYVNAKTGEIKNSVQIAGIIPYEKTAMRGSPNISADGNFVSAMASDGRAFLYDEKGNLLWERALSEPKKFGAVYLNAVGRDAFVIKDYVVFSTLNTYNSANWQLPTPVEHPGSNSVYVFNKTGEFLYRWQAGGAVEDLAFAYPYAAIAVGKNTKTKNVEVHGLRILNLETGEVEAQIPTKGPNIAAAISKNGTYVAAVEVPLKKNDGTIVGTYTLHLLRNKN</sequence>
<dbReference type="SMART" id="SM00564">
    <property type="entry name" value="PQQ"/>
    <property type="match status" value="3"/>
</dbReference>
<protein>
    <submittedName>
        <fullName evidence="3">PQQ-binding-like beta-propeller repeat protein</fullName>
    </submittedName>
</protein>
<evidence type="ECO:0000313" key="3">
    <source>
        <dbReference type="EMBL" id="WIW69818.1"/>
    </source>
</evidence>
<dbReference type="InterPro" id="IPR011044">
    <property type="entry name" value="Quino_amine_DH_bsu"/>
</dbReference>
<evidence type="ECO:0000256" key="1">
    <source>
        <dbReference type="SAM" id="Phobius"/>
    </source>
</evidence>
<dbReference type="Proteomes" id="UP001243623">
    <property type="component" value="Chromosome"/>
</dbReference>
<feature type="transmembrane region" description="Helical" evidence="1">
    <location>
        <begin position="7"/>
        <end position="29"/>
    </location>
</feature>
<dbReference type="Gene3D" id="2.130.10.10">
    <property type="entry name" value="YVTN repeat-like/Quinoprotein amine dehydrogenase"/>
    <property type="match status" value="1"/>
</dbReference>
<name>A0A9Y2AH30_9FIRM</name>
<dbReference type="InterPro" id="IPR015943">
    <property type="entry name" value="WD40/YVTN_repeat-like_dom_sf"/>
</dbReference>
<keyword evidence="1" id="KW-1133">Transmembrane helix</keyword>
<dbReference type="KEGG" id="sgbi:P3F81_07790"/>
<dbReference type="InterPro" id="IPR002372">
    <property type="entry name" value="PQQ_rpt_dom"/>
</dbReference>
<dbReference type="PANTHER" id="PTHR34512">
    <property type="entry name" value="CELL SURFACE PROTEIN"/>
    <property type="match status" value="1"/>
</dbReference>
<dbReference type="RefSeq" id="WP_147669864.1">
    <property type="nucleotide sequence ID" value="NZ_CP120678.1"/>
</dbReference>
<dbReference type="EMBL" id="CP120678">
    <property type="protein sequence ID" value="WIW69818.1"/>
    <property type="molecule type" value="Genomic_DNA"/>
</dbReference>
<dbReference type="Pfam" id="PF13360">
    <property type="entry name" value="PQQ_2"/>
    <property type="match status" value="1"/>
</dbReference>
<organism evidence="3 4">
    <name type="scientific">Selenobaculum gibii</name>
    <dbReference type="NCBI Taxonomy" id="3054208"/>
    <lineage>
        <taxon>Bacteria</taxon>
        <taxon>Bacillati</taxon>
        <taxon>Bacillota</taxon>
        <taxon>Negativicutes</taxon>
        <taxon>Selenomonadales</taxon>
        <taxon>Selenomonadaceae</taxon>
        <taxon>Selenobaculum</taxon>
    </lineage>
</organism>
<dbReference type="AlphaFoldDB" id="A0A9Y2AH30"/>
<keyword evidence="4" id="KW-1185">Reference proteome</keyword>
<evidence type="ECO:0000259" key="2">
    <source>
        <dbReference type="Pfam" id="PF13360"/>
    </source>
</evidence>